<dbReference type="FunFam" id="3.40.50.12230:FF:000001">
    <property type="entry name" value="Methionyl-tRNA formyltransferase"/>
    <property type="match status" value="1"/>
</dbReference>
<name>A0A3B1CDZ6_9ZZZZ</name>
<evidence type="ECO:0000256" key="1">
    <source>
        <dbReference type="ARBA" id="ARBA00010699"/>
    </source>
</evidence>
<proteinExistence type="inferred from homology"/>
<reference evidence="7" key="1">
    <citation type="submission" date="2018-06" db="EMBL/GenBank/DDBJ databases">
        <authorList>
            <person name="Zhirakovskaya E."/>
        </authorList>
    </citation>
    <scope>NUCLEOTIDE SEQUENCE</scope>
</reference>
<dbReference type="Gene3D" id="3.40.50.12230">
    <property type="match status" value="1"/>
</dbReference>
<evidence type="ECO:0000256" key="3">
    <source>
        <dbReference type="ARBA" id="ARBA00022679"/>
    </source>
</evidence>
<dbReference type="EC" id="2.1.2.9" evidence="2"/>
<dbReference type="SUPFAM" id="SSF50486">
    <property type="entry name" value="FMT C-terminal domain-like"/>
    <property type="match status" value="1"/>
</dbReference>
<keyword evidence="4" id="KW-0648">Protein biosynthesis</keyword>
<evidence type="ECO:0000259" key="5">
    <source>
        <dbReference type="Pfam" id="PF00551"/>
    </source>
</evidence>
<dbReference type="PANTHER" id="PTHR11138:SF5">
    <property type="entry name" value="METHIONYL-TRNA FORMYLTRANSFERASE, MITOCHONDRIAL"/>
    <property type="match status" value="1"/>
</dbReference>
<gene>
    <name evidence="7" type="ORF">MNBD_NITROSPINAE01-1646</name>
</gene>
<dbReference type="InterPro" id="IPR002376">
    <property type="entry name" value="Formyl_transf_N"/>
</dbReference>
<dbReference type="CDD" id="cd08704">
    <property type="entry name" value="Met_tRNA_FMT_C"/>
    <property type="match status" value="1"/>
</dbReference>
<organism evidence="7">
    <name type="scientific">hydrothermal vent metagenome</name>
    <dbReference type="NCBI Taxonomy" id="652676"/>
    <lineage>
        <taxon>unclassified sequences</taxon>
        <taxon>metagenomes</taxon>
        <taxon>ecological metagenomes</taxon>
    </lineage>
</organism>
<dbReference type="InterPro" id="IPR044135">
    <property type="entry name" value="Met-tRNA-FMT_C"/>
</dbReference>
<sequence>MIKQLKVVFMGTPDFATPTLRALIEHPAFSVEAVVTQPDKPKGRGKRLMPTPVKQVAIEHKIPVFQPIKAREPKNVEALTKIKPDYIVVVAYGQILPLSMLEIPQIAPVNLHASLLPIWRGAAPINRAIIAGDNLTGVCAMIMAEGLDTGDLLSCVETKITENDTAGSLHDRLATMGANLMPETLIDYANKNIKQKQQDDAKATYAKKLTPTEFLIDWATSAKEVSCKVRGFSPFPGARALLNGKKITLLFAKQTTDLTKKGEPGEILSVTRDGIEVACGEGSVLITELKPEGKGKMPAHSFTLGTKVSLGDRFQ</sequence>
<feature type="domain" description="Formyl transferase C-terminal" evidence="6">
    <location>
        <begin position="208"/>
        <end position="305"/>
    </location>
</feature>
<dbReference type="InterPro" id="IPR036477">
    <property type="entry name" value="Formyl_transf_N_sf"/>
</dbReference>
<dbReference type="AlphaFoldDB" id="A0A3B1CDZ6"/>
<dbReference type="Pfam" id="PF00551">
    <property type="entry name" value="Formyl_trans_N"/>
    <property type="match status" value="1"/>
</dbReference>
<accession>A0A3B1CDZ6</accession>
<evidence type="ECO:0000259" key="6">
    <source>
        <dbReference type="Pfam" id="PF02911"/>
    </source>
</evidence>
<dbReference type="InterPro" id="IPR041711">
    <property type="entry name" value="Met-tRNA-FMT_N"/>
</dbReference>
<comment type="similarity">
    <text evidence="1">Belongs to the Fmt family.</text>
</comment>
<dbReference type="PANTHER" id="PTHR11138">
    <property type="entry name" value="METHIONYL-TRNA FORMYLTRANSFERASE"/>
    <property type="match status" value="1"/>
</dbReference>
<keyword evidence="3 7" id="KW-0808">Transferase</keyword>
<evidence type="ECO:0000256" key="2">
    <source>
        <dbReference type="ARBA" id="ARBA00012261"/>
    </source>
</evidence>
<dbReference type="EMBL" id="UOGC01000002">
    <property type="protein sequence ID" value="VAX15017.1"/>
    <property type="molecule type" value="Genomic_DNA"/>
</dbReference>
<dbReference type="InterPro" id="IPR005793">
    <property type="entry name" value="Formyl_trans_C"/>
</dbReference>
<dbReference type="CDD" id="cd08646">
    <property type="entry name" value="FMT_core_Met-tRNA-FMT_N"/>
    <property type="match status" value="1"/>
</dbReference>
<protein>
    <recommendedName>
        <fullName evidence="2">methionyl-tRNA formyltransferase</fullName>
        <ecNumber evidence="2">2.1.2.9</ecNumber>
    </recommendedName>
</protein>
<evidence type="ECO:0000313" key="7">
    <source>
        <dbReference type="EMBL" id="VAX15017.1"/>
    </source>
</evidence>
<dbReference type="GO" id="GO:0005829">
    <property type="term" value="C:cytosol"/>
    <property type="evidence" value="ECO:0007669"/>
    <property type="project" value="TreeGrafter"/>
</dbReference>
<dbReference type="SUPFAM" id="SSF53328">
    <property type="entry name" value="Formyltransferase"/>
    <property type="match status" value="1"/>
</dbReference>
<dbReference type="HAMAP" id="MF_00182">
    <property type="entry name" value="Formyl_trans"/>
    <property type="match status" value="1"/>
</dbReference>
<dbReference type="Pfam" id="PF02911">
    <property type="entry name" value="Formyl_trans_C"/>
    <property type="match status" value="1"/>
</dbReference>
<evidence type="ECO:0000256" key="4">
    <source>
        <dbReference type="ARBA" id="ARBA00022917"/>
    </source>
</evidence>
<dbReference type="GO" id="GO:0004479">
    <property type="term" value="F:methionyl-tRNA formyltransferase activity"/>
    <property type="evidence" value="ECO:0007669"/>
    <property type="project" value="UniProtKB-EC"/>
</dbReference>
<dbReference type="NCBIfam" id="TIGR00460">
    <property type="entry name" value="fmt"/>
    <property type="match status" value="1"/>
</dbReference>
<dbReference type="InterPro" id="IPR005794">
    <property type="entry name" value="Fmt"/>
</dbReference>
<dbReference type="InterPro" id="IPR011034">
    <property type="entry name" value="Formyl_transferase-like_C_sf"/>
</dbReference>
<feature type="domain" description="Formyl transferase N-terminal" evidence="5">
    <location>
        <begin position="6"/>
        <end position="185"/>
    </location>
</feature>